<keyword evidence="2" id="KW-1185">Reference proteome</keyword>
<protein>
    <submittedName>
        <fullName evidence="1">Uncharacterized protein</fullName>
    </submittedName>
</protein>
<name>A0A926VL14_9CYAN</name>
<dbReference type="AlphaFoldDB" id="A0A926VL14"/>
<accession>A0A926VL14</accession>
<comment type="caution">
    <text evidence="1">The sequence shown here is derived from an EMBL/GenBank/DDBJ whole genome shotgun (WGS) entry which is preliminary data.</text>
</comment>
<evidence type="ECO:0000313" key="1">
    <source>
        <dbReference type="EMBL" id="MBD2185860.1"/>
    </source>
</evidence>
<reference evidence="1" key="1">
    <citation type="journal article" date="2015" name="ISME J.">
        <title>Draft Genome Sequence of Streptomyces incarnatus NRRL8089, which Produces the Nucleoside Antibiotic Sinefungin.</title>
        <authorList>
            <person name="Oshima K."/>
            <person name="Hattori M."/>
            <person name="Shimizu H."/>
            <person name="Fukuda K."/>
            <person name="Nemoto M."/>
            <person name="Inagaki K."/>
            <person name="Tamura T."/>
        </authorList>
    </citation>
    <scope>NUCLEOTIDE SEQUENCE</scope>
    <source>
        <strain evidence="1">FACHB-1375</strain>
    </source>
</reference>
<reference evidence="1" key="2">
    <citation type="submission" date="2020-08" db="EMBL/GenBank/DDBJ databases">
        <authorList>
            <person name="Chen M."/>
            <person name="Teng W."/>
            <person name="Zhao L."/>
            <person name="Hu C."/>
            <person name="Zhou Y."/>
            <person name="Han B."/>
            <person name="Song L."/>
            <person name="Shu W."/>
        </authorList>
    </citation>
    <scope>NUCLEOTIDE SEQUENCE</scope>
    <source>
        <strain evidence="1">FACHB-1375</strain>
    </source>
</reference>
<dbReference type="EMBL" id="JACJPW010000147">
    <property type="protein sequence ID" value="MBD2185860.1"/>
    <property type="molecule type" value="Genomic_DNA"/>
</dbReference>
<dbReference type="Proteomes" id="UP000641646">
    <property type="component" value="Unassembled WGS sequence"/>
</dbReference>
<organism evidence="1 2">
    <name type="scientific">Aerosakkonema funiforme FACHB-1375</name>
    <dbReference type="NCBI Taxonomy" id="2949571"/>
    <lineage>
        <taxon>Bacteria</taxon>
        <taxon>Bacillati</taxon>
        <taxon>Cyanobacteriota</taxon>
        <taxon>Cyanophyceae</taxon>
        <taxon>Oscillatoriophycideae</taxon>
        <taxon>Aerosakkonematales</taxon>
        <taxon>Aerosakkonemataceae</taxon>
        <taxon>Aerosakkonema</taxon>
    </lineage>
</organism>
<gene>
    <name evidence="1" type="ORF">H6G03_33185</name>
</gene>
<proteinExistence type="predicted"/>
<sequence length="92" mass="10092">MLPYKNKLSFHLGWDVSLARSSHTMIVQSQDCGIKAKVLPTALLLINKKPGIRFKPGILAQALSKGKTHHQHSLYASHTEMGTSPLLAFGDL</sequence>
<evidence type="ECO:0000313" key="2">
    <source>
        <dbReference type="Proteomes" id="UP000641646"/>
    </source>
</evidence>